<evidence type="ECO:0000256" key="6">
    <source>
        <dbReference type="ARBA" id="ARBA00022729"/>
    </source>
</evidence>
<feature type="region of interest" description="Disordered" evidence="12">
    <location>
        <begin position="1088"/>
        <end position="1113"/>
    </location>
</feature>
<dbReference type="InterPro" id="IPR046956">
    <property type="entry name" value="RLP23-like"/>
</dbReference>
<evidence type="ECO:0000256" key="2">
    <source>
        <dbReference type="ARBA" id="ARBA00009592"/>
    </source>
</evidence>
<feature type="transmembrane region" description="Helical" evidence="13">
    <location>
        <begin position="1043"/>
        <end position="1065"/>
    </location>
</feature>
<dbReference type="GeneID" id="116188057"/>
<evidence type="ECO:0000313" key="17">
    <source>
        <dbReference type="RefSeq" id="XP_031373033.1"/>
    </source>
</evidence>
<dbReference type="Pfam" id="PF23598">
    <property type="entry name" value="LRR_14"/>
    <property type="match status" value="1"/>
</dbReference>
<keyword evidence="11" id="KW-0325">Glycoprotein</keyword>
<dbReference type="FunFam" id="3.80.10.10:FF:000095">
    <property type="entry name" value="LRR receptor-like serine/threonine-protein kinase GSO1"/>
    <property type="match status" value="1"/>
</dbReference>
<dbReference type="InterPro" id="IPR003591">
    <property type="entry name" value="Leu-rich_rpt_typical-subtyp"/>
</dbReference>
<evidence type="ECO:0000256" key="4">
    <source>
        <dbReference type="ARBA" id="ARBA00022614"/>
    </source>
</evidence>
<organism evidence="16 17">
    <name type="scientific">Punica granatum</name>
    <name type="common">Pomegranate</name>
    <dbReference type="NCBI Taxonomy" id="22663"/>
    <lineage>
        <taxon>Eukaryota</taxon>
        <taxon>Viridiplantae</taxon>
        <taxon>Streptophyta</taxon>
        <taxon>Embryophyta</taxon>
        <taxon>Tracheophyta</taxon>
        <taxon>Spermatophyta</taxon>
        <taxon>Magnoliopsida</taxon>
        <taxon>eudicotyledons</taxon>
        <taxon>Gunneridae</taxon>
        <taxon>Pentapetalae</taxon>
        <taxon>rosids</taxon>
        <taxon>malvids</taxon>
        <taxon>Myrtales</taxon>
        <taxon>Lythraceae</taxon>
        <taxon>Punica</taxon>
    </lineage>
</organism>
<feature type="domain" description="Disease resistance R13L4/SHOC-2-like LRR" evidence="15">
    <location>
        <begin position="467"/>
        <end position="576"/>
    </location>
</feature>
<dbReference type="SMART" id="SM00365">
    <property type="entry name" value="LRR_SD22"/>
    <property type="match status" value="6"/>
</dbReference>
<dbReference type="PANTHER" id="PTHR48061:SF46">
    <property type="entry name" value="LEUCINE-RICH REPEAT-CONTAINING N-TERMINAL PLANT-TYPE DOMAIN-CONTAINING PROTEIN"/>
    <property type="match status" value="1"/>
</dbReference>
<reference evidence="16" key="1">
    <citation type="journal article" date="2020" name="Plant Biotechnol. J.">
        <title>The pomegranate (Punica granatum L.) draft genome dissects genetic divergence between soft- and hard-seeded cultivars.</title>
        <authorList>
            <person name="Luo X."/>
            <person name="Li H."/>
            <person name="Wu Z."/>
            <person name="Yao W."/>
            <person name="Zhao P."/>
            <person name="Cao D."/>
            <person name="Yu H."/>
            <person name="Li K."/>
            <person name="Poudel K."/>
            <person name="Zhao D."/>
            <person name="Zhang F."/>
            <person name="Xia X."/>
            <person name="Chen L."/>
            <person name="Wang Q."/>
            <person name="Jing D."/>
            <person name="Cao S."/>
        </authorList>
    </citation>
    <scope>NUCLEOTIDE SEQUENCE [LARGE SCALE GENOMIC DNA]</scope>
    <source>
        <strain evidence="16">cv. Tunisia</strain>
    </source>
</reference>
<keyword evidence="8 13" id="KW-1133">Transmembrane helix</keyword>
<dbReference type="PANTHER" id="PTHR48061">
    <property type="entry name" value="LEUCINE-RICH REPEAT RECEPTOR PROTEIN KINASE EMS1-LIKE-RELATED"/>
    <property type="match status" value="1"/>
</dbReference>
<dbReference type="InterPro" id="IPR001611">
    <property type="entry name" value="Leu-rich_rpt"/>
</dbReference>
<dbReference type="FunFam" id="3.80.10.10:FF:000041">
    <property type="entry name" value="LRR receptor-like serine/threonine-protein kinase ERECTA"/>
    <property type="match status" value="1"/>
</dbReference>
<protein>
    <submittedName>
        <fullName evidence="17">Receptor-like protein Cf-9 homolog</fullName>
    </submittedName>
</protein>
<keyword evidence="3" id="KW-1003">Cell membrane</keyword>
<dbReference type="GO" id="GO:0005886">
    <property type="term" value="C:plasma membrane"/>
    <property type="evidence" value="ECO:0007669"/>
    <property type="project" value="UniProtKB-SubCell"/>
</dbReference>
<evidence type="ECO:0000259" key="15">
    <source>
        <dbReference type="Pfam" id="PF23598"/>
    </source>
</evidence>
<dbReference type="OrthoDB" id="676979at2759"/>
<comment type="similarity">
    <text evidence="2">Belongs to the RLP family.</text>
</comment>
<evidence type="ECO:0000259" key="14">
    <source>
        <dbReference type="Pfam" id="PF08263"/>
    </source>
</evidence>
<evidence type="ECO:0000256" key="9">
    <source>
        <dbReference type="ARBA" id="ARBA00023136"/>
    </source>
</evidence>
<evidence type="ECO:0000256" key="13">
    <source>
        <dbReference type="SAM" id="Phobius"/>
    </source>
</evidence>
<dbReference type="SUPFAM" id="SSF52047">
    <property type="entry name" value="RNI-like"/>
    <property type="match status" value="1"/>
</dbReference>
<dbReference type="AlphaFoldDB" id="A0A6P8BUB0"/>
<gene>
    <name evidence="17" type="primary">LOC116188057</name>
</gene>
<dbReference type="InterPro" id="IPR013210">
    <property type="entry name" value="LRR_N_plant-typ"/>
</dbReference>
<keyword evidence="4" id="KW-0433">Leucine-rich repeat</keyword>
<reference evidence="17" key="2">
    <citation type="submission" date="2025-08" db="UniProtKB">
        <authorList>
            <consortium name="RefSeq"/>
        </authorList>
    </citation>
    <scope>IDENTIFICATION</scope>
    <source>
        <tissue evidence="17">Leaf</tissue>
    </source>
</reference>
<dbReference type="Pfam" id="PF00560">
    <property type="entry name" value="LRR_1"/>
    <property type="match status" value="5"/>
</dbReference>
<dbReference type="PRINTS" id="PR00019">
    <property type="entry name" value="LEURICHRPT"/>
</dbReference>
<evidence type="ECO:0000256" key="7">
    <source>
        <dbReference type="ARBA" id="ARBA00022737"/>
    </source>
</evidence>
<accession>A0A6P8BUB0</accession>
<dbReference type="FunFam" id="3.80.10.10:FF:000299">
    <property type="entry name" value="Piriformospora indica-insensitive protein 2"/>
    <property type="match status" value="2"/>
</dbReference>
<evidence type="ECO:0000256" key="10">
    <source>
        <dbReference type="ARBA" id="ARBA00023170"/>
    </source>
</evidence>
<keyword evidence="7" id="KW-0677">Repeat</keyword>
<evidence type="ECO:0000256" key="11">
    <source>
        <dbReference type="ARBA" id="ARBA00023180"/>
    </source>
</evidence>
<evidence type="ECO:0000256" key="12">
    <source>
        <dbReference type="SAM" id="MobiDB-lite"/>
    </source>
</evidence>
<sequence>MRRDVWVFLFLSVLLFLISRHSIIIAVVVAVPTSNTSSPYSSQRPSPASECDALLQFSQSFTISRDASADYCDYQTNTSYPKTASWKNGTNCCSWDGVTCHMSKDYVIGLDLSCSRLRGALHSNSTLFSLRNLQRLNLAGNNFIGSPISSRFGILTGLAHLNLSGSSFSGIIPLEMISHHHSNLISLDLSVSLISLDLSVSLISLDLSDSQDLTIEEDRSFRRFISNLTQLRELALDGVDMSRISPTSLTNLSSTLTSLRLDWCRLQGTFPINIFHLPNLRILSLSDNYNLTGALPQTNWSSSPLVLLSLSKTKFHGPIPDSVGNLTSLEYLYLQGSKFTGSVPPTLGNLDRLSSLALGDINLSGTIDFDMFARLKNLEYLYLFGNFNVMLPNNGNCSFPRLKELILFGVNLTEFPYFLSSSEELEWLDLNGNKISGPIPEWFGRVWSNTLTALSLSSNNFTGEIPSSICQLSSLRDLDLSGNRLNGTIPRCLGNLSNLSYLDLFSNNFTGEIPSSICQLSSLRNLDLSYNRLVGTIPRCFGKLSNLSDLFIFSNNFTGEIPSSICQLSSLRSLYLSDNRLNGTIPRCLGNLSNLSYLSLFSNNFIREIPSSICQLSSLSDLLFSDNRLNGTIPRCLGNFSNLSYLDLSHNQLQGPLPRSLANCTSLQNLDFANNNLDGPLPIPPPTVWFYSVANNKFSGDIPHQLCNATQLDIVNLSNNSLTGSIPHCFINLRASVLDLQANELVGHIPDIFFLGNDLRTIRLSQNRLEGALPRSLANCKNLEVLDLSENKLEDRFPYWLDTLPNLQVLDLRSNKLRGLINSSGKNNHPFPKLHIFDLSDNKFYGHLPAKYIANFIAMKDKARSASQYMWVNNTRATYQDSITVVMKGSTIELVRILSMFTTIDLSRNFFGGDIPELIGDLKLLKGLNLSHNNLTGKIPSSVGNLTNLEWLDLSSNKLNGEIPRGLADLTMLSWLNLSDNHLEGLIPQGRQFDTFNHPFDGNPRLCGYPLPKACGADEQQLPPSTSSGDGEEKAQFGHWIEWWAVAMGYGCGISLGISAGYVMLETRRPKWLARKVERWLVRMVERTRRKKTTRPKKNAAQRNYVRRSTRGK</sequence>
<feature type="domain" description="Leucine-rich repeat-containing N-terminal plant-type" evidence="14">
    <location>
        <begin position="49"/>
        <end position="100"/>
    </location>
</feature>
<dbReference type="Gene3D" id="3.80.10.10">
    <property type="entry name" value="Ribonuclease Inhibitor"/>
    <property type="match status" value="6"/>
</dbReference>
<dbReference type="PROSITE" id="PS51450">
    <property type="entry name" value="LRR"/>
    <property type="match status" value="1"/>
</dbReference>
<comment type="subcellular location">
    <subcellularLocation>
        <location evidence="1">Cell membrane</location>
        <topology evidence="1">Single-pass type I membrane protein</topology>
    </subcellularLocation>
</comment>
<dbReference type="Proteomes" id="UP000515151">
    <property type="component" value="Chromosome 8"/>
</dbReference>
<dbReference type="FunFam" id="3.80.10.10:FF:000213">
    <property type="entry name" value="Tyrosine-sulfated glycopeptide receptor 1"/>
    <property type="match status" value="1"/>
</dbReference>
<keyword evidence="6" id="KW-0732">Signal</keyword>
<evidence type="ECO:0000256" key="5">
    <source>
        <dbReference type="ARBA" id="ARBA00022692"/>
    </source>
</evidence>
<keyword evidence="10" id="KW-0675">Receptor</keyword>
<name>A0A6P8BUB0_PUNGR</name>
<dbReference type="InterPro" id="IPR055414">
    <property type="entry name" value="LRR_R13L4/SHOC2-like"/>
</dbReference>
<evidence type="ECO:0000313" key="16">
    <source>
        <dbReference type="Proteomes" id="UP000515151"/>
    </source>
</evidence>
<evidence type="ECO:0000256" key="8">
    <source>
        <dbReference type="ARBA" id="ARBA00022989"/>
    </source>
</evidence>
<keyword evidence="5 13" id="KW-0812">Transmembrane</keyword>
<dbReference type="InterPro" id="IPR032675">
    <property type="entry name" value="LRR_dom_sf"/>
</dbReference>
<proteinExistence type="inferred from homology"/>
<keyword evidence="16" id="KW-1185">Reference proteome</keyword>
<dbReference type="Pfam" id="PF08263">
    <property type="entry name" value="LRRNT_2"/>
    <property type="match status" value="1"/>
</dbReference>
<dbReference type="Pfam" id="PF13855">
    <property type="entry name" value="LRR_8"/>
    <property type="match status" value="2"/>
</dbReference>
<keyword evidence="9 13" id="KW-0472">Membrane</keyword>
<dbReference type="SUPFAM" id="SSF52058">
    <property type="entry name" value="L domain-like"/>
    <property type="match status" value="3"/>
</dbReference>
<dbReference type="RefSeq" id="XP_031373033.1">
    <property type="nucleotide sequence ID" value="XM_031517173.1"/>
</dbReference>
<evidence type="ECO:0000256" key="3">
    <source>
        <dbReference type="ARBA" id="ARBA00022475"/>
    </source>
</evidence>
<dbReference type="SMART" id="SM00369">
    <property type="entry name" value="LRR_TYP"/>
    <property type="match status" value="13"/>
</dbReference>
<evidence type="ECO:0000256" key="1">
    <source>
        <dbReference type="ARBA" id="ARBA00004251"/>
    </source>
</evidence>